<evidence type="ECO:0000313" key="2">
    <source>
        <dbReference type="EMBL" id="EEY17701.1"/>
    </source>
</evidence>
<dbReference type="OMA" id="MCDELIQ"/>
<name>C9SHA7_VERA1</name>
<proteinExistence type="predicted"/>
<dbReference type="HOGENOM" id="CLU_1570657_0_0_1"/>
<dbReference type="AlphaFoldDB" id="C9SHA7"/>
<organism evidence="3">
    <name type="scientific">Verticillium alfalfae (strain VaMs.102 / ATCC MYA-4576 / FGSC 10136)</name>
    <name type="common">Verticillium wilt of alfalfa</name>
    <name type="synonym">Verticillium albo-atrum</name>
    <dbReference type="NCBI Taxonomy" id="526221"/>
    <lineage>
        <taxon>Eukaryota</taxon>
        <taxon>Fungi</taxon>
        <taxon>Dikarya</taxon>
        <taxon>Ascomycota</taxon>
        <taxon>Pezizomycotina</taxon>
        <taxon>Sordariomycetes</taxon>
        <taxon>Hypocreomycetidae</taxon>
        <taxon>Glomerellales</taxon>
        <taxon>Plectosphaerellaceae</taxon>
        <taxon>Verticillium</taxon>
    </lineage>
</organism>
<evidence type="ECO:0000256" key="1">
    <source>
        <dbReference type="SAM" id="Coils"/>
    </source>
</evidence>
<dbReference type="eggNOG" id="ENOG502SGUR">
    <property type="taxonomic scope" value="Eukaryota"/>
</dbReference>
<feature type="coiled-coil region" evidence="1">
    <location>
        <begin position="54"/>
        <end position="88"/>
    </location>
</feature>
<sequence>MCDELIQTSLNTLRDGVQRAPDASAKKELRIKTRALEAFQAELEHRLLGHVDHMHALRGRIRREQAEKTSLRDEIMRLRAEREQVAVRKEAVRSKHEKAKSEALHQLGTSSAMHDIDLAVERGRGADDLSPAAEKKANLANLELLISRITDQACTKSDVGGTARQLRDFNAFLERAALALENR</sequence>
<reference evidence="3" key="1">
    <citation type="journal article" date="2011" name="PLoS Pathog.">
        <title>Comparative genomics yields insights into niche adaptation of plant vascular wilt pathogens.</title>
        <authorList>
            <person name="Klosterman S.J."/>
            <person name="Subbarao K.V."/>
            <person name="Kang S."/>
            <person name="Veronese P."/>
            <person name="Gold S.E."/>
            <person name="Thomma B.P.H.J."/>
            <person name="Chen Z."/>
            <person name="Henrissat B."/>
            <person name="Lee Y.-H."/>
            <person name="Park J."/>
            <person name="Garcia-Pedrajas M.D."/>
            <person name="Barbara D.J."/>
            <person name="Anchieta A."/>
            <person name="de Jonge R."/>
            <person name="Santhanam P."/>
            <person name="Maruthachalam K."/>
            <person name="Atallah Z."/>
            <person name="Amyotte S.G."/>
            <person name="Paz Z."/>
            <person name="Inderbitzin P."/>
            <person name="Hayes R.J."/>
            <person name="Heiman D.I."/>
            <person name="Young S."/>
            <person name="Zeng Q."/>
            <person name="Engels R."/>
            <person name="Galagan J."/>
            <person name="Cuomo C.A."/>
            <person name="Dobinson K.F."/>
            <person name="Ma L.-J."/>
        </authorList>
    </citation>
    <scope>NUCLEOTIDE SEQUENCE [LARGE SCALE GENOMIC DNA]</scope>
    <source>
        <strain evidence="3">VaMs.102 / ATCC MYA-4576 / FGSC 10136</strain>
    </source>
</reference>
<keyword evidence="3" id="KW-1185">Reference proteome</keyword>
<accession>C9SHA7</accession>
<dbReference type="RefSeq" id="XP_003005857.1">
    <property type="nucleotide sequence ID" value="XM_003005811.1"/>
</dbReference>
<dbReference type="Proteomes" id="UP000008698">
    <property type="component" value="Unassembled WGS sequence"/>
</dbReference>
<dbReference type="EMBL" id="DS985217">
    <property type="protein sequence ID" value="EEY17701.1"/>
    <property type="molecule type" value="Genomic_DNA"/>
</dbReference>
<keyword evidence="1" id="KW-0175">Coiled coil</keyword>
<protein>
    <submittedName>
        <fullName evidence="2">Uncharacterized protein</fullName>
    </submittedName>
</protein>
<evidence type="ECO:0000313" key="3">
    <source>
        <dbReference type="Proteomes" id="UP000008698"/>
    </source>
</evidence>
<dbReference type="OrthoDB" id="5377952at2759"/>
<dbReference type="GeneID" id="9532550"/>
<dbReference type="KEGG" id="val:VDBG_03810"/>
<gene>
    <name evidence="2" type="ORF">VDBG_03810</name>
</gene>